<dbReference type="Proteomes" id="UP000605970">
    <property type="component" value="Unassembled WGS sequence"/>
</dbReference>
<dbReference type="AlphaFoldDB" id="A0A8S9ZFQ1"/>
<comment type="caution">
    <text evidence="1">The sequence shown here is derived from an EMBL/GenBank/DDBJ whole genome shotgun (WGS) entry which is preliminary data.</text>
</comment>
<evidence type="ECO:0000313" key="1">
    <source>
        <dbReference type="EMBL" id="KAF7632110.1"/>
    </source>
</evidence>
<accession>A0A8S9ZFQ1</accession>
<protein>
    <submittedName>
        <fullName evidence="1">Uncharacterized protein</fullName>
    </submittedName>
</protein>
<sequence length="35" mass="3993">MNERIQMNFSNIFLSSFNLNNLDSNPVFGATRTIS</sequence>
<name>A0A8S9ZFQ1_9BILA</name>
<proteinExistence type="predicted"/>
<evidence type="ECO:0000313" key="2">
    <source>
        <dbReference type="Proteomes" id="UP000605970"/>
    </source>
</evidence>
<reference evidence="1" key="1">
    <citation type="journal article" date="2020" name="Ecol. Evol.">
        <title>Genome structure and content of the rice root-knot nematode (Meloidogyne graminicola).</title>
        <authorList>
            <person name="Phan N.T."/>
            <person name="Danchin E.G.J."/>
            <person name="Klopp C."/>
            <person name="Perfus-Barbeoch L."/>
            <person name="Kozlowski D.K."/>
            <person name="Koutsovoulos G.D."/>
            <person name="Lopez-Roques C."/>
            <person name="Bouchez O."/>
            <person name="Zahm M."/>
            <person name="Besnard G."/>
            <person name="Bellafiore S."/>
        </authorList>
    </citation>
    <scope>NUCLEOTIDE SEQUENCE</scope>
    <source>
        <strain evidence="1">VN-18</strain>
    </source>
</reference>
<gene>
    <name evidence="1" type="ORF">Mgra_00008486</name>
</gene>
<dbReference type="EMBL" id="JABEBT010000112">
    <property type="protein sequence ID" value="KAF7632110.1"/>
    <property type="molecule type" value="Genomic_DNA"/>
</dbReference>
<keyword evidence="2" id="KW-1185">Reference proteome</keyword>
<organism evidence="1 2">
    <name type="scientific">Meloidogyne graminicola</name>
    <dbReference type="NCBI Taxonomy" id="189291"/>
    <lineage>
        <taxon>Eukaryota</taxon>
        <taxon>Metazoa</taxon>
        <taxon>Ecdysozoa</taxon>
        <taxon>Nematoda</taxon>
        <taxon>Chromadorea</taxon>
        <taxon>Rhabditida</taxon>
        <taxon>Tylenchina</taxon>
        <taxon>Tylenchomorpha</taxon>
        <taxon>Tylenchoidea</taxon>
        <taxon>Meloidogynidae</taxon>
        <taxon>Meloidogyninae</taxon>
        <taxon>Meloidogyne</taxon>
    </lineage>
</organism>
<feature type="non-terminal residue" evidence="1">
    <location>
        <position position="35"/>
    </location>
</feature>